<dbReference type="PANTHER" id="PTHR36851:SF1">
    <property type="entry name" value="GLYCO_TRANS_2-LIKE DOMAIN-CONTAINING PROTEIN"/>
    <property type="match status" value="1"/>
</dbReference>
<name>A0A1G2KP63_9BACT</name>
<feature type="transmembrane region" description="Helical" evidence="1">
    <location>
        <begin position="21"/>
        <end position="40"/>
    </location>
</feature>
<dbReference type="EMBL" id="MHQJ01000046">
    <property type="protein sequence ID" value="OHA00442.1"/>
    <property type="molecule type" value="Genomic_DNA"/>
</dbReference>
<dbReference type="STRING" id="1802271.A3C11_02165"/>
<accession>A0A1G2KP63</accession>
<proteinExistence type="predicted"/>
<keyword evidence="1" id="KW-0472">Membrane</keyword>
<feature type="transmembrane region" description="Helical" evidence="1">
    <location>
        <begin position="441"/>
        <end position="461"/>
    </location>
</feature>
<dbReference type="Proteomes" id="UP000177362">
    <property type="component" value="Unassembled WGS sequence"/>
</dbReference>
<keyword evidence="1" id="KW-1133">Transmembrane helix</keyword>
<feature type="transmembrane region" description="Helical" evidence="1">
    <location>
        <begin position="473"/>
        <end position="493"/>
    </location>
</feature>
<feature type="transmembrane region" description="Helical" evidence="1">
    <location>
        <begin position="411"/>
        <end position="435"/>
    </location>
</feature>
<comment type="caution">
    <text evidence="2">The sequence shown here is derived from an EMBL/GenBank/DDBJ whole genome shotgun (WGS) entry which is preliminary data.</text>
</comment>
<keyword evidence="1" id="KW-0812">Transmembrane</keyword>
<evidence type="ECO:0000256" key="1">
    <source>
        <dbReference type="SAM" id="Phobius"/>
    </source>
</evidence>
<evidence type="ECO:0000313" key="2">
    <source>
        <dbReference type="EMBL" id="OHA00442.1"/>
    </source>
</evidence>
<dbReference type="AlphaFoldDB" id="A0A1G2KP63"/>
<reference evidence="2 3" key="1">
    <citation type="journal article" date="2016" name="Nat. Commun.">
        <title>Thousands of microbial genomes shed light on interconnected biogeochemical processes in an aquifer system.</title>
        <authorList>
            <person name="Anantharaman K."/>
            <person name="Brown C.T."/>
            <person name="Hug L.A."/>
            <person name="Sharon I."/>
            <person name="Castelle C.J."/>
            <person name="Probst A.J."/>
            <person name="Thomas B.C."/>
            <person name="Singh A."/>
            <person name="Wilkins M.J."/>
            <person name="Karaoz U."/>
            <person name="Brodie E.L."/>
            <person name="Williams K.H."/>
            <person name="Hubbard S.S."/>
            <person name="Banfield J.F."/>
        </authorList>
    </citation>
    <scope>NUCLEOTIDE SEQUENCE [LARGE SCALE GENOMIC DNA]</scope>
</reference>
<dbReference type="Gene3D" id="3.90.550.10">
    <property type="entry name" value="Spore Coat Polysaccharide Biosynthesis Protein SpsA, Chain A"/>
    <property type="match status" value="1"/>
</dbReference>
<feature type="transmembrane region" description="Helical" evidence="1">
    <location>
        <begin position="46"/>
        <end position="65"/>
    </location>
</feature>
<dbReference type="PANTHER" id="PTHR36851">
    <property type="entry name" value="UNNAMED PRODUCT"/>
    <property type="match status" value="1"/>
</dbReference>
<dbReference type="SUPFAM" id="SSF53448">
    <property type="entry name" value="Nucleotide-diphospho-sugar transferases"/>
    <property type="match status" value="1"/>
</dbReference>
<dbReference type="InterPro" id="IPR029044">
    <property type="entry name" value="Nucleotide-diphossugar_trans"/>
</dbReference>
<evidence type="ECO:0000313" key="3">
    <source>
        <dbReference type="Proteomes" id="UP000177362"/>
    </source>
</evidence>
<gene>
    <name evidence="2" type="ORF">A3C11_02165</name>
</gene>
<protein>
    <recommendedName>
        <fullName evidence="4">Glycosyltransferase 2-like domain-containing protein</fullName>
    </recommendedName>
</protein>
<sequence>MNKWYLKAAHAPDLKDSKDYRLYRAFEILPGFLVWATLLGTLLSSWLAPVAASIFIISFDAYWLLKTVFLSLHLRTSFTQMRKNLKVKWQNELEKLTAFLPELKLTSWQDIRHLVIIPFYKEPYSVLAGNLRAIANSCYPNQNIFVVLAREESTGETSTLVADQALAEFYETFGEITVISHPANISGETPGKGSNESYAAREAVRALIDAKNIPYEHVLVSSLDVDTEVYPEYFGILTYRYLTTEKPLRSSYQPIPVYNNNIWDAPAFSRVVATSGTFWQMMQQARPERLATFSSHSIPLRPLVEMDYWHTNMVSEDSRIFWQALVFFGSDYRVVPLYYPVSMDANLAATWWQTAKNVYKQQRRWIWGVENVPYLLFGSLKNKKIPLKKKLYFGFNQLEGFWSVGTNALMIFLLGWLPGLLGGSAFGVSVLAYNLPRVTRWLMTFAMIGIVTSTIYSLRLLPPRPAHRPTHYYLWMGLQWILIPVTLIGFGSIPGIDAITRLMLGKYMGFWVTPKVRLTKENSAAPSDTIPHIPTTE</sequence>
<evidence type="ECO:0008006" key="4">
    <source>
        <dbReference type="Google" id="ProtNLM"/>
    </source>
</evidence>
<organism evidence="2 3">
    <name type="scientific">Candidatus Sungbacteria bacterium RIFCSPHIGHO2_02_FULL_49_12</name>
    <dbReference type="NCBI Taxonomy" id="1802271"/>
    <lineage>
        <taxon>Bacteria</taxon>
        <taxon>Candidatus Sungiibacteriota</taxon>
    </lineage>
</organism>